<accession>A0ABS2ETD5</accession>
<sequence length="92" mass="10618">MFHILGFIFFIILIVLLIGLFILSRVVGMIFGFKRRMQRNGSAQRTTYSSGSSQPQEDGFDSSSNEGNTSVRRRKKIFDKEEGEYVDFEEIK</sequence>
<protein>
    <submittedName>
        <fullName evidence="3">DUF4834 family protein</fullName>
    </submittedName>
</protein>
<keyword evidence="2" id="KW-0472">Membrane</keyword>
<feature type="region of interest" description="Disordered" evidence="1">
    <location>
        <begin position="38"/>
        <end position="75"/>
    </location>
</feature>
<dbReference type="Pfam" id="PF16118">
    <property type="entry name" value="DUF4834"/>
    <property type="match status" value="1"/>
</dbReference>
<dbReference type="RefSeq" id="WP_204475043.1">
    <property type="nucleotide sequence ID" value="NZ_JACJJW010000007.1"/>
</dbReference>
<evidence type="ECO:0000256" key="1">
    <source>
        <dbReference type="SAM" id="MobiDB-lite"/>
    </source>
</evidence>
<keyword evidence="2" id="KW-0812">Transmembrane</keyword>
<keyword evidence="4" id="KW-1185">Reference proteome</keyword>
<evidence type="ECO:0000313" key="4">
    <source>
        <dbReference type="Proteomes" id="UP000703295"/>
    </source>
</evidence>
<comment type="caution">
    <text evidence="3">The sequence shown here is derived from an EMBL/GenBank/DDBJ whole genome shotgun (WGS) entry which is preliminary data.</text>
</comment>
<keyword evidence="2" id="KW-1133">Transmembrane helix</keyword>
<evidence type="ECO:0000256" key="2">
    <source>
        <dbReference type="SAM" id="Phobius"/>
    </source>
</evidence>
<evidence type="ECO:0000313" key="3">
    <source>
        <dbReference type="EMBL" id="MBM6757927.1"/>
    </source>
</evidence>
<feature type="compositionally biased region" description="Polar residues" evidence="1">
    <location>
        <begin position="39"/>
        <end position="70"/>
    </location>
</feature>
<dbReference type="InterPro" id="IPR032272">
    <property type="entry name" value="DUF4834"/>
</dbReference>
<organism evidence="3 4">
    <name type="scientific">Bacteroides mediterraneensis</name>
    <dbReference type="NCBI Taxonomy" id="1841856"/>
    <lineage>
        <taxon>Bacteria</taxon>
        <taxon>Pseudomonadati</taxon>
        <taxon>Bacteroidota</taxon>
        <taxon>Bacteroidia</taxon>
        <taxon>Bacteroidales</taxon>
        <taxon>Bacteroidaceae</taxon>
        <taxon>Bacteroides</taxon>
    </lineage>
</organism>
<reference evidence="3 4" key="1">
    <citation type="journal article" date="2021" name="Sci. Rep.">
        <title>The distribution of antibiotic resistance genes in chicken gut microbiota commensals.</title>
        <authorList>
            <person name="Juricova H."/>
            <person name="Matiasovicova J."/>
            <person name="Kubasova T."/>
            <person name="Cejkova D."/>
            <person name="Rychlik I."/>
        </authorList>
    </citation>
    <scope>NUCLEOTIDE SEQUENCE [LARGE SCALE GENOMIC DNA]</scope>
    <source>
        <strain evidence="3 4">An801</strain>
    </source>
</reference>
<dbReference type="EMBL" id="JACJJW010000007">
    <property type="protein sequence ID" value="MBM6757927.1"/>
    <property type="molecule type" value="Genomic_DNA"/>
</dbReference>
<gene>
    <name evidence="3" type="ORF">H6A31_04350</name>
</gene>
<feature type="transmembrane region" description="Helical" evidence="2">
    <location>
        <begin position="6"/>
        <end position="33"/>
    </location>
</feature>
<dbReference type="Proteomes" id="UP000703295">
    <property type="component" value="Unassembled WGS sequence"/>
</dbReference>
<name>A0ABS2ETD5_9BACE</name>
<proteinExistence type="predicted"/>